<dbReference type="PANTHER" id="PTHR13815:SF5">
    <property type="entry name" value="GOLGIN CANDIDATE 2"/>
    <property type="match status" value="1"/>
</dbReference>
<evidence type="ECO:0000256" key="3">
    <source>
        <dbReference type="ARBA" id="ARBA00022989"/>
    </source>
</evidence>
<feature type="transmembrane region" description="Helical" evidence="9">
    <location>
        <begin position="474"/>
        <end position="494"/>
    </location>
</feature>
<feature type="region of interest" description="Disordered" evidence="8">
    <location>
        <begin position="303"/>
        <end position="323"/>
    </location>
</feature>
<dbReference type="GO" id="GO:0000139">
    <property type="term" value="C:Golgi membrane"/>
    <property type="evidence" value="ECO:0007669"/>
    <property type="project" value="UniProtKB-SubCell"/>
</dbReference>
<sequence length="496" mass="56046">MAHWISSKIKAAENLLQHIDQQAAESLGKTDQPGPPSGPQVFANDVPDPTKQVVTDPKSINLPRKKPSLSKLLPQKSPIVSGNISGNSSRVASPSNLTVTATDSADADWTEILSTPSKPIKREMVTNVRGQSRAGTVKREKDSKGEKREDTKKAAESGSESENESDSDSSYDSEEEKRKREERRRRKEEKLAQLAAKAIREKEELVARMEGEKRSLERVLQEREREQAQQATQLLVNTTETIEAVELEKKRHNSTRMEALSRVAKLEAVNAELSKLLATTQWNLELEVKRVAQLREQIESKEHAQKEYRRKMSKIQARSSSRDESKSMTKFKLELIDAEYSLVVDKVARLQDKVRSIEENINMTKMEMENQTEMETELEKRLDQLSDRLIQKQSQVEALSSEKATLLLRIEMVSRLLDGTNSTDHLIDIESGTASTQAYPVRERTGDLQLGSVIHQLDSILSAGLPFLRRNPKALISALVYVAILHIWVMYIIFSK</sequence>
<dbReference type="GO" id="GO:0000301">
    <property type="term" value="P:retrograde transport, vesicle recycling within Golgi"/>
    <property type="evidence" value="ECO:0007669"/>
    <property type="project" value="TreeGrafter"/>
</dbReference>
<evidence type="ECO:0000256" key="5">
    <source>
        <dbReference type="ARBA" id="ARBA00023054"/>
    </source>
</evidence>
<evidence type="ECO:0000256" key="6">
    <source>
        <dbReference type="ARBA" id="ARBA00023136"/>
    </source>
</evidence>
<reference evidence="10" key="1">
    <citation type="submission" date="2020-01" db="EMBL/GenBank/DDBJ databases">
        <title>Genome sequence of Kobresia littledalei, the first chromosome-level genome in the family Cyperaceae.</title>
        <authorList>
            <person name="Qu G."/>
        </authorList>
    </citation>
    <scope>NUCLEOTIDE SEQUENCE</scope>
    <source>
        <strain evidence="10">C.B.Clarke</strain>
        <tissue evidence="10">Leaf</tissue>
    </source>
</reference>
<comment type="caution">
    <text evidence="10">The sequence shown here is derived from an EMBL/GenBank/DDBJ whole genome shotgun (WGS) entry which is preliminary data.</text>
</comment>
<dbReference type="EMBL" id="SWLB01000004">
    <property type="protein sequence ID" value="KAF3339075.1"/>
    <property type="molecule type" value="Genomic_DNA"/>
</dbReference>
<keyword evidence="3 9" id="KW-1133">Transmembrane helix</keyword>
<feature type="region of interest" description="Disordered" evidence="8">
    <location>
        <begin position="20"/>
        <end position="191"/>
    </location>
</feature>
<dbReference type="GO" id="GO:0007030">
    <property type="term" value="P:Golgi organization"/>
    <property type="evidence" value="ECO:0007669"/>
    <property type="project" value="InterPro"/>
</dbReference>
<protein>
    <submittedName>
        <fullName evidence="10">Golgin candidate 2</fullName>
    </submittedName>
</protein>
<keyword evidence="5 7" id="KW-0175">Coiled coil</keyword>
<evidence type="ECO:0000256" key="9">
    <source>
        <dbReference type="SAM" id="Phobius"/>
    </source>
</evidence>
<proteinExistence type="predicted"/>
<dbReference type="PANTHER" id="PTHR13815">
    <property type="entry name" value="GOLGIN-84"/>
    <property type="match status" value="1"/>
</dbReference>
<feature type="coiled-coil region" evidence="7">
    <location>
        <begin position="347"/>
        <end position="402"/>
    </location>
</feature>
<dbReference type="Pfam" id="PF09787">
    <property type="entry name" value="Golgin_A5"/>
    <property type="match status" value="1"/>
</dbReference>
<dbReference type="AlphaFoldDB" id="A0A833VRR0"/>
<organism evidence="10 11">
    <name type="scientific">Carex littledalei</name>
    <dbReference type="NCBI Taxonomy" id="544730"/>
    <lineage>
        <taxon>Eukaryota</taxon>
        <taxon>Viridiplantae</taxon>
        <taxon>Streptophyta</taxon>
        <taxon>Embryophyta</taxon>
        <taxon>Tracheophyta</taxon>
        <taxon>Spermatophyta</taxon>
        <taxon>Magnoliopsida</taxon>
        <taxon>Liliopsida</taxon>
        <taxon>Poales</taxon>
        <taxon>Cyperaceae</taxon>
        <taxon>Cyperoideae</taxon>
        <taxon>Cariceae</taxon>
        <taxon>Carex</taxon>
        <taxon>Carex subgen. Euthyceras</taxon>
    </lineage>
</organism>
<evidence type="ECO:0000313" key="11">
    <source>
        <dbReference type="Proteomes" id="UP000623129"/>
    </source>
</evidence>
<accession>A0A833VRR0</accession>
<keyword evidence="6 9" id="KW-0472">Membrane</keyword>
<feature type="compositionally biased region" description="Polar residues" evidence="8">
    <location>
        <begin position="80"/>
        <end position="103"/>
    </location>
</feature>
<evidence type="ECO:0000256" key="8">
    <source>
        <dbReference type="SAM" id="MobiDB-lite"/>
    </source>
</evidence>
<dbReference type="GO" id="GO:0031985">
    <property type="term" value="C:Golgi cisterna"/>
    <property type="evidence" value="ECO:0007669"/>
    <property type="project" value="TreeGrafter"/>
</dbReference>
<feature type="compositionally biased region" description="Low complexity" evidence="8">
    <location>
        <begin position="69"/>
        <end position="78"/>
    </location>
</feature>
<comment type="subcellular location">
    <subcellularLocation>
        <location evidence="1">Golgi apparatus membrane</location>
    </subcellularLocation>
</comment>
<dbReference type="InterPro" id="IPR019177">
    <property type="entry name" value="Golgin_subfamily_A_member_5"/>
</dbReference>
<keyword evidence="2 9" id="KW-0812">Transmembrane</keyword>
<feature type="compositionally biased region" description="Acidic residues" evidence="8">
    <location>
        <begin position="159"/>
        <end position="174"/>
    </location>
</feature>
<dbReference type="Proteomes" id="UP000623129">
    <property type="component" value="Unassembled WGS sequence"/>
</dbReference>
<evidence type="ECO:0000256" key="7">
    <source>
        <dbReference type="SAM" id="Coils"/>
    </source>
</evidence>
<evidence type="ECO:0000256" key="2">
    <source>
        <dbReference type="ARBA" id="ARBA00022692"/>
    </source>
</evidence>
<evidence type="ECO:0000256" key="1">
    <source>
        <dbReference type="ARBA" id="ARBA00004394"/>
    </source>
</evidence>
<evidence type="ECO:0000256" key="4">
    <source>
        <dbReference type="ARBA" id="ARBA00023034"/>
    </source>
</evidence>
<gene>
    <name evidence="10" type="ORF">FCM35_KLT16546</name>
</gene>
<evidence type="ECO:0000313" key="10">
    <source>
        <dbReference type="EMBL" id="KAF3339075.1"/>
    </source>
</evidence>
<feature type="compositionally biased region" description="Basic and acidic residues" evidence="8">
    <location>
        <begin position="137"/>
        <end position="155"/>
    </location>
</feature>
<name>A0A833VRR0_9POAL</name>
<dbReference type="OrthoDB" id="248903at2759"/>
<keyword evidence="11" id="KW-1185">Reference proteome</keyword>
<keyword evidence="4" id="KW-0333">Golgi apparatus</keyword>